<dbReference type="EMBL" id="JAAAIP010000002">
    <property type="protein sequence ID" value="KAG0330450.1"/>
    <property type="molecule type" value="Genomic_DNA"/>
</dbReference>
<keyword evidence="3" id="KW-1185">Reference proteome</keyword>
<accession>A0A9P6RVI8</accession>
<comment type="caution">
    <text evidence="2">The sequence shown here is derived from an EMBL/GenBank/DDBJ whole genome shotgun (WGS) entry which is preliminary data.</text>
</comment>
<proteinExistence type="predicted"/>
<name>A0A9P6RVI8_9FUNG</name>
<evidence type="ECO:0000313" key="3">
    <source>
        <dbReference type="Proteomes" id="UP000738325"/>
    </source>
</evidence>
<reference evidence="2" key="1">
    <citation type="journal article" date="2020" name="Fungal Divers.">
        <title>Resolving the Mortierellaceae phylogeny through synthesis of multi-gene phylogenetics and phylogenomics.</title>
        <authorList>
            <person name="Vandepol N."/>
            <person name="Liber J."/>
            <person name="Desiro A."/>
            <person name="Na H."/>
            <person name="Kennedy M."/>
            <person name="Barry K."/>
            <person name="Grigoriev I.V."/>
            <person name="Miller A.N."/>
            <person name="O'Donnell K."/>
            <person name="Stajich J.E."/>
            <person name="Bonito G."/>
        </authorList>
    </citation>
    <scope>NUCLEOTIDE SEQUENCE</scope>
    <source>
        <strain evidence="2">REB-010B</strain>
    </source>
</reference>
<sequence>MVGRITGRSMLLNSIMGKEVFPAKASVSLIVVFTHATPELHSAGTESRLPLLGWAREIQDSFKLEAPPMVIFAMDYARFPYPLGGAQDFWEALMTLDANTSPYCHRPFLESFDNGIEVEGYVQRIKGYLALYEPSFFEDQAEGQYNENKKKENRFSNLFRKSIKASSKSVDSIEPLPGGTSSSG</sequence>
<gene>
    <name evidence="2" type="ORF">BGZ99_003021</name>
</gene>
<dbReference type="OrthoDB" id="8954335at2759"/>
<organism evidence="2 3">
    <name type="scientific">Dissophora globulifera</name>
    <dbReference type="NCBI Taxonomy" id="979702"/>
    <lineage>
        <taxon>Eukaryota</taxon>
        <taxon>Fungi</taxon>
        <taxon>Fungi incertae sedis</taxon>
        <taxon>Mucoromycota</taxon>
        <taxon>Mortierellomycotina</taxon>
        <taxon>Mortierellomycetes</taxon>
        <taxon>Mortierellales</taxon>
        <taxon>Mortierellaceae</taxon>
        <taxon>Dissophora</taxon>
    </lineage>
</organism>
<evidence type="ECO:0000256" key="1">
    <source>
        <dbReference type="SAM" id="MobiDB-lite"/>
    </source>
</evidence>
<evidence type="ECO:0000313" key="2">
    <source>
        <dbReference type="EMBL" id="KAG0330450.1"/>
    </source>
</evidence>
<dbReference type="Proteomes" id="UP000738325">
    <property type="component" value="Unassembled WGS sequence"/>
</dbReference>
<protein>
    <submittedName>
        <fullName evidence="2">Uncharacterized protein</fullName>
    </submittedName>
</protein>
<dbReference type="AlphaFoldDB" id="A0A9P6RVI8"/>
<feature type="region of interest" description="Disordered" evidence="1">
    <location>
        <begin position="165"/>
        <end position="184"/>
    </location>
</feature>